<evidence type="ECO:0000313" key="5">
    <source>
        <dbReference type="EMBL" id="MDQ0190001.1"/>
    </source>
</evidence>
<comment type="similarity">
    <text evidence="2">Belongs to the CDP-alcohol phosphatidyltransferase class-I family.</text>
</comment>
<keyword evidence="1 2" id="KW-0808">Transferase</keyword>
<feature type="transmembrane region" description="Helical" evidence="4">
    <location>
        <begin position="64"/>
        <end position="82"/>
    </location>
</feature>
<dbReference type="RefSeq" id="WP_274454741.1">
    <property type="nucleotide sequence ID" value="NZ_CP067097.1"/>
</dbReference>
<proteinExistence type="inferred from homology"/>
<organism evidence="5 6">
    <name type="scientific">Alicyclobacillus cycloheptanicus</name>
    <dbReference type="NCBI Taxonomy" id="1457"/>
    <lineage>
        <taxon>Bacteria</taxon>
        <taxon>Bacillati</taxon>
        <taxon>Bacillota</taxon>
        <taxon>Bacilli</taxon>
        <taxon>Bacillales</taxon>
        <taxon>Alicyclobacillaceae</taxon>
        <taxon>Alicyclobacillus</taxon>
    </lineage>
</organism>
<evidence type="ECO:0000256" key="3">
    <source>
        <dbReference type="SAM" id="MobiDB-lite"/>
    </source>
</evidence>
<keyword evidence="6" id="KW-1185">Reference proteome</keyword>
<comment type="caution">
    <text evidence="5">The sequence shown here is derived from an EMBL/GenBank/DDBJ whole genome shotgun (WGS) entry which is preliminary data.</text>
</comment>
<protein>
    <recommendedName>
        <fullName evidence="7">CDP-alcohol phosphatidyltransferase</fullName>
    </recommendedName>
</protein>
<sequence>MPDQNAAAVGHNRGDRQETELTEFQKIYRCAKRPIDIWTNYLYYTISLRIVYLVRNVRAVTPNGITLFSLFLALVGCVFYGLGSRPDVVTGLILVQVSYVFDCADGQLARYRKQYSSIGGWLDMIADRVKEFAVYFSLAYGYTRLHPGAAQVWMWAMVALFALYVLEYYGQVSMFKAPPRSANPADMSQPPDLRDEARSAAAPSPERGTPSEDDSFTRMQRWRSFIPFRGFIIGEQYFAMLVFLAFGAIYPYFVFVAVLGLLMCVYRPVVQAVKHRRAAL</sequence>
<evidence type="ECO:0000256" key="2">
    <source>
        <dbReference type="RuleBase" id="RU003750"/>
    </source>
</evidence>
<reference evidence="5 6" key="1">
    <citation type="submission" date="2023-07" db="EMBL/GenBank/DDBJ databases">
        <title>Genomic Encyclopedia of Type Strains, Phase IV (KMG-IV): sequencing the most valuable type-strain genomes for metagenomic binning, comparative biology and taxonomic classification.</title>
        <authorList>
            <person name="Goeker M."/>
        </authorList>
    </citation>
    <scope>NUCLEOTIDE SEQUENCE [LARGE SCALE GENOMIC DNA]</scope>
    <source>
        <strain evidence="5 6">DSM 4006</strain>
    </source>
</reference>
<feature type="region of interest" description="Disordered" evidence="3">
    <location>
        <begin position="179"/>
        <end position="215"/>
    </location>
</feature>
<dbReference type="Pfam" id="PF01066">
    <property type="entry name" value="CDP-OH_P_transf"/>
    <property type="match status" value="1"/>
</dbReference>
<dbReference type="Proteomes" id="UP001232973">
    <property type="component" value="Unassembled WGS sequence"/>
</dbReference>
<dbReference type="InterPro" id="IPR000462">
    <property type="entry name" value="CDP-OH_P_trans"/>
</dbReference>
<name>A0ABT9XI74_9BACL</name>
<feature type="transmembrane region" description="Helical" evidence="4">
    <location>
        <begin position="252"/>
        <end position="270"/>
    </location>
</feature>
<evidence type="ECO:0000256" key="4">
    <source>
        <dbReference type="SAM" id="Phobius"/>
    </source>
</evidence>
<dbReference type="Gene3D" id="1.20.120.1760">
    <property type="match status" value="1"/>
</dbReference>
<accession>A0ABT9XI74</accession>
<evidence type="ECO:0000313" key="6">
    <source>
        <dbReference type="Proteomes" id="UP001232973"/>
    </source>
</evidence>
<evidence type="ECO:0000256" key="1">
    <source>
        <dbReference type="ARBA" id="ARBA00022679"/>
    </source>
</evidence>
<feature type="transmembrane region" description="Helical" evidence="4">
    <location>
        <begin position="41"/>
        <end position="57"/>
    </location>
</feature>
<keyword evidence="4" id="KW-0812">Transmembrane</keyword>
<dbReference type="InterPro" id="IPR043130">
    <property type="entry name" value="CDP-OH_PTrfase_TM_dom"/>
</dbReference>
<feature type="transmembrane region" description="Helical" evidence="4">
    <location>
        <begin position="226"/>
        <end position="246"/>
    </location>
</feature>
<feature type="transmembrane region" description="Helical" evidence="4">
    <location>
        <begin position="152"/>
        <end position="170"/>
    </location>
</feature>
<dbReference type="PROSITE" id="PS00379">
    <property type="entry name" value="CDP_ALCOHOL_P_TRANSF"/>
    <property type="match status" value="1"/>
</dbReference>
<dbReference type="InterPro" id="IPR048254">
    <property type="entry name" value="CDP_ALCOHOL_P_TRANSF_CS"/>
</dbReference>
<dbReference type="EMBL" id="JAUSTP010000013">
    <property type="protein sequence ID" value="MDQ0190001.1"/>
    <property type="molecule type" value="Genomic_DNA"/>
</dbReference>
<keyword evidence="4" id="KW-0472">Membrane</keyword>
<gene>
    <name evidence="5" type="ORF">J2S03_001864</name>
</gene>
<evidence type="ECO:0008006" key="7">
    <source>
        <dbReference type="Google" id="ProtNLM"/>
    </source>
</evidence>
<keyword evidence="4" id="KW-1133">Transmembrane helix</keyword>